<evidence type="ECO:0000256" key="1">
    <source>
        <dbReference type="ARBA" id="ARBA00023235"/>
    </source>
</evidence>
<dbReference type="Gene3D" id="3.30.70.580">
    <property type="entry name" value="Pseudouridine synthase I, catalytic domain, N-terminal subdomain"/>
    <property type="match status" value="1"/>
</dbReference>
<dbReference type="EMBL" id="SZOH01000011">
    <property type="protein sequence ID" value="TKJ08728.1"/>
    <property type="molecule type" value="Genomic_DNA"/>
</dbReference>
<dbReference type="InterPro" id="IPR020103">
    <property type="entry name" value="PsdUridine_synth_cat_dom_sf"/>
</dbReference>
<dbReference type="PANTHER" id="PTHR11142:SF0">
    <property type="entry name" value="TRNA PSEUDOURIDINE SYNTHASE-LIKE 1"/>
    <property type="match status" value="1"/>
</dbReference>
<keyword evidence="2" id="KW-0819">tRNA processing</keyword>
<dbReference type="AlphaFoldDB" id="A0A9X9F8Q0"/>
<dbReference type="EC" id="5.4.99.12" evidence="2"/>
<comment type="similarity">
    <text evidence="2">Belongs to the tRNA pseudouridine synthase TruA family.</text>
</comment>
<proteinExistence type="inferred from homology"/>
<comment type="catalytic activity">
    <reaction evidence="2">
        <text>uridine(38/39/40) in tRNA = pseudouridine(38/39/40) in tRNA</text>
        <dbReference type="Rhea" id="RHEA:22376"/>
        <dbReference type="Rhea" id="RHEA-COMP:10085"/>
        <dbReference type="Rhea" id="RHEA-COMP:10087"/>
        <dbReference type="ChEBI" id="CHEBI:65314"/>
        <dbReference type="ChEBI" id="CHEBI:65315"/>
        <dbReference type="EC" id="5.4.99.12"/>
    </reaction>
</comment>
<evidence type="ECO:0000259" key="3">
    <source>
        <dbReference type="Pfam" id="PF01416"/>
    </source>
</evidence>
<accession>A0A9X9F8Q0</accession>
<comment type="caution">
    <text evidence="4">The sequence shown here is derived from an EMBL/GenBank/DDBJ whole genome shotgun (WGS) entry which is preliminary data.</text>
</comment>
<evidence type="ECO:0000313" key="4">
    <source>
        <dbReference type="EMBL" id="TKJ08728.1"/>
    </source>
</evidence>
<keyword evidence="1 2" id="KW-0413">Isomerase</keyword>
<dbReference type="GO" id="GO:0003723">
    <property type="term" value="F:RNA binding"/>
    <property type="evidence" value="ECO:0007669"/>
    <property type="project" value="InterPro"/>
</dbReference>
<gene>
    <name evidence="4" type="ORF">FC695_00285</name>
</gene>
<name>A0A9X9F8Q0_BACCE</name>
<dbReference type="GO" id="GO:0160147">
    <property type="term" value="F:tRNA pseudouridine(38-40) synthase activity"/>
    <property type="evidence" value="ECO:0007669"/>
    <property type="project" value="UniProtKB-EC"/>
</dbReference>
<feature type="non-terminal residue" evidence="4">
    <location>
        <position position="61"/>
    </location>
</feature>
<sequence length="61" mass="6938">MDRIKCTVAYDGMHFCGYQIQPNHRTVQQEIEKALQKLHKGELVRVQASGRTDSTVHAKGQ</sequence>
<dbReference type="Proteomes" id="UP000308444">
    <property type="component" value="Unassembled WGS sequence"/>
</dbReference>
<dbReference type="InterPro" id="IPR020097">
    <property type="entry name" value="PsdUridine_synth_TruA_a/b_dom"/>
</dbReference>
<evidence type="ECO:0000256" key="2">
    <source>
        <dbReference type="RuleBase" id="RU003792"/>
    </source>
</evidence>
<evidence type="ECO:0000313" key="5">
    <source>
        <dbReference type="Proteomes" id="UP000308444"/>
    </source>
</evidence>
<protein>
    <recommendedName>
        <fullName evidence="2">tRNA pseudouridine synthase</fullName>
        <ecNumber evidence="2">5.4.99.12</ecNumber>
    </recommendedName>
</protein>
<dbReference type="SUPFAM" id="SSF55120">
    <property type="entry name" value="Pseudouridine synthase"/>
    <property type="match status" value="1"/>
</dbReference>
<dbReference type="PANTHER" id="PTHR11142">
    <property type="entry name" value="PSEUDOURIDYLATE SYNTHASE"/>
    <property type="match status" value="1"/>
</dbReference>
<dbReference type="InterPro" id="IPR001406">
    <property type="entry name" value="PsdUridine_synth_TruA"/>
</dbReference>
<dbReference type="Pfam" id="PF01416">
    <property type="entry name" value="PseudoU_synth_1"/>
    <property type="match status" value="1"/>
</dbReference>
<organism evidence="4 5">
    <name type="scientific">Bacillus cereus</name>
    <dbReference type="NCBI Taxonomy" id="1396"/>
    <lineage>
        <taxon>Bacteria</taxon>
        <taxon>Bacillati</taxon>
        <taxon>Bacillota</taxon>
        <taxon>Bacilli</taxon>
        <taxon>Bacillales</taxon>
        <taxon>Bacillaceae</taxon>
        <taxon>Bacillus</taxon>
        <taxon>Bacillus cereus group</taxon>
    </lineage>
</organism>
<dbReference type="GO" id="GO:0031119">
    <property type="term" value="P:tRNA pseudouridine synthesis"/>
    <property type="evidence" value="ECO:0007669"/>
    <property type="project" value="TreeGrafter"/>
</dbReference>
<feature type="domain" description="Pseudouridine synthase I TruA alpha/beta" evidence="3">
    <location>
        <begin position="8"/>
        <end position="60"/>
    </location>
</feature>
<reference evidence="4 5" key="1">
    <citation type="journal article" date="2019" name="Environ. Microbiol.">
        <title>An active ?-lactamase is a part of an orchestrated cell wall stress resistance network of Bacillus subtilis and related rhizosphere species.</title>
        <authorList>
            <person name="Bucher T."/>
            <person name="Keren-Paz A."/>
            <person name="Hausser J."/>
            <person name="Olender T."/>
            <person name="Cytryn E."/>
            <person name="Kolodkin-Gal I."/>
        </authorList>
    </citation>
    <scope>NUCLEOTIDE SEQUENCE [LARGE SCALE GENOMIC DNA]</scope>
    <source>
        <strain evidence="4 5">I32</strain>
    </source>
</reference>
<dbReference type="InterPro" id="IPR020094">
    <property type="entry name" value="TruA/RsuA/RluB/E/F_N"/>
</dbReference>